<name>A0AAJ6BLQ6_9CAUL</name>
<gene>
    <name evidence="1" type="ORF">P0Y50_14970</name>
</gene>
<accession>A0AAJ6BLQ6</accession>
<evidence type="ECO:0008006" key="3">
    <source>
        <dbReference type="Google" id="ProtNLM"/>
    </source>
</evidence>
<evidence type="ECO:0000313" key="1">
    <source>
        <dbReference type="EMBL" id="WEK39816.1"/>
    </source>
</evidence>
<evidence type="ECO:0000313" key="2">
    <source>
        <dbReference type="Proteomes" id="UP001213664"/>
    </source>
</evidence>
<sequence>MTEIRRALREQIEGAELFGQKLFSVWINEDAPAQGLDENSWEACLTQASSADIVIVLDTGHAGWTRTPGDVGICHAELMTAQNSAPAKVRIIPLTGTEPLDDEDAAANARFKTVSETLNAFGAPVETEANLIAAVLNAVADASTKLVHLGVREARKGRYYSGDALTWSRLNYGEREGRMAAVLETALLESGGKLLGPKQVSFVVGAGTIVFSLHAAPAGLGVPASRERVGRPFLDDYKIVGGLPPKLGPLHLIASQSGATEAQARALLGFADATVVKPPFGIFAADEVQQVQFAILRDCRDETTTRHAVHRFLDWLRESGEDVEVVRRAAKRRIISDTVAAQIVL</sequence>
<dbReference type="EMBL" id="CP119326">
    <property type="protein sequence ID" value="WEK39816.1"/>
    <property type="molecule type" value="Genomic_DNA"/>
</dbReference>
<dbReference type="AlphaFoldDB" id="A0AAJ6BLQ6"/>
<reference evidence="1" key="1">
    <citation type="submission" date="2023-03" db="EMBL/GenBank/DDBJ databases">
        <title>Andean soil-derived lignocellulolytic bacterial consortium as a source of novel taxa and putative plastic-active enzymes.</title>
        <authorList>
            <person name="Diaz-Garcia L."/>
            <person name="Chuvochina M."/>
            <person name="Feuerriegel G."/>
            <person name="Bunk B."/>
            <person name="Sproer C."/>
            <person name="Streit W.R."/>
            <person name="Rodriguez L.M."/>
            <person name="Overmann J."/>
            <person name="Jimenez D.J."/>
        </authorList>
    </citation>
    <scope>NUCLEOTIDE SEQUENCE</scope>
    <source>
        <strain evidence="1">MAG 833</strain>
    </source>
</reference>
<proteinExistence type="predicted"/>
<organism evidence="1 2">
    <name type="scientific">Candidatus Brevundimonas colombiensis</name>
    <dbReference type="NCBI Taxonomy" id="3121376"/>
    <lineage>
        <taxon>Bacteria</taxon>
        <taxon>Pseudomonadati</taxon>
        <taxon>Pseudomonadota</taxon>
        <taxon>Alphaproteobacteria</taxon>
        <taxon>Caulobacterales</taxon>
        <taxon>Caulobacteraceae</taxon>
        <taxon>Brevundimonas</taxon>
    </lineage>
</organism>
<protein>
    <recommendedName>
        <fullName evidence="3">DUF4062 domain-containing protein</fullName>
    </recommendedName>
</protein>
<dbReference type="Proteomes" id="UP001213664">
    <property type="component" value="Chromosome"/>
</dbReference>